<sequence>MTNEELMNWAFPGFVTACMVVIGFFIARLIRGFDDMEKSAAQCKVEQATIKGDIGRDISQLRYHLAENYATKLDANQLRSEALAIRAETHASLERIHERIDQLPKEIISLVRKGSIE</sequence>
<evidence type="ECO:0000313" key="3">
    <source>
        <dbReference type="Proteomes" id="UP000324974"/>
    </source>
</evidence>
<name>A0A5C1AMI6_9BACT</name>
<organism evidence="2 3">
    <name type="scientific">Limnoglobus roseus</name>
    <dbReference type="NCBI Taxonomy" id="2598579"/>
    <lineage>
        <taxon>Bacteria</taxon>
        <taxon>Pseudomonadati</taxon>
        <taxon>Planctomycetota</taxon>
        <taxon>Planctomycetia</taxon>
        <taxon>Gemmatales</taxon>
        <taxon>Gemmataceae</taxon>
        <taxon>Limnoglobus</taxon>
    </lineage>
</organism>
<dbReference type="AlphaFoldDB" id="A0A5C1AMI6"/>
<accession>A0A5C1AMI6</accession>
<dbReference type="EMBL" id="CP042425">
    <property type="protein sequence ID" value="QEL19347.1"/>
    <property type="molecule type" value="Genomic_DNA"/>
</dbReference>
<evidence type="ECO:0000313" key="2">
    <source>
        <dbReference type="EMBL" id="QEL19347.1"/>
    </source>
</evidence>
<dbReference type="Proteomes" id="UP000324974">
    <property type="component" value="Chromosome"/>
</dbReference>
<feature type="transmembrane region" description="Helical" evidence="1">
    <location>
        <begin position="6"/>
        <end position="30"/>
    </location>
</feature>
<evidence type="ECO:0000256" key="1">
    <source>
        <dbReference type="SAM" id="Phobius"/>
    </source>
</evidence>
<keyword evidence="1" id="KW-0812">Transmembrane</keyword>
<dbReference type="KEGG" id="lrs:PX52LOC_06416"/>
<keyword evidence="1" id="KW-1133">Transmembrane helix</keyword>
<keyword evidence="3" id="KW-1185">Reference proteome</keyword>
<proteinExistence type="predicted"/>
<protein>
    <submittedName>
        <fullName evidence="2">Uncharacterized protein</fullName>
    </submittedName>
</protein>
<dbReference type="RefSeq" id="WP_149113747.1">
    <property type="nucleotide sequence ID" value="NZ_CP042425.1"/>
</dbReference>
<reference evidence="3" key="1">
    <citation type="submission" date="2019-08" db="EMBL/GenBank/DDBJ databases">
        <title>Limnoglobus roseus gen. nov., sp. nov., a novel freshwater planctomycete with a giant genome from the family Gemmataceae.</title>
        <authorList>
            <person name="Kulichevskaya I.S."/>
            <person name="Naumoff D.G."/>
            <person name="Miroshnikov K."/>
            <person name="Ivanova A."/>
            <person name="Philippov D.A."/>
            <person name="Hakobyan A."/>
            <person name="Rijpstra I.C."/>
            <person name="Sinninghe Damste J.S."/>
            <person name="Liesack W."/>
            <person name="Dedysh S.N."/>
        </authorList>
    </citation>
    <scope>NUCLEOTIDE SEQUENCE [LARGE SCALE GENOMIC DNA]</scope>
    <source>
        <strain evidence="3">PX52</strain>
    </source>
</reference>
<keyword evidence="1" id="KW-0472">Membrane</keyword>
<gene>
    <name evidence="2" type="ORF">PX52LOC_06416</name>
</gene>